<evidence type="ECO:0008006" key="3">
    <source>
        <dbReference type="Google" id="ProtNLM"/>
    </source>
</evidence>
<sequence length="128" mass="14394">MQAYGGTRPLNDIDLFVPAVHFAPLVDDLHHYIRKPARRQREAGWDLTYVQFVYDGIKIEIGSDDRPLIQNGASGEWCALEIDYASAEQRNIAGLTIPVMARGQLVAYKRILQRNVDLIDIADITDIG</sequence>
<evidence type="ECO:0000313" key="1">
    <source>
        <dbReference type="EMBL" id="AUG54177.1"/>
    </source>
</evidence>
<dbReference type="RefSeq" id="WP_101285568.1">
    <property type="nucleotide sequence ID" value="NZ_CP024199.1"/>
</dbReference>
<dbReference type="Proteomes" id="UP000233458">
    <property type="component" value="Chromosome"/>
</dbReference>
<dbReference type="SUPFAM" id="SSF81301">
    <property type="entry name" value="Nucleotidyltransferase"/>
    <property type="match status" value="1"/>
</dbReference>
<dbReference type="InterPro" id="IPR043519">
    <property type="entry name" value="NT_sf"/>
</dbReference>
<name>A0ABN5FHH7_9PROT</name>
<dbReference type="Gene3D" id="3.30.460.40">
    <property type="match status" value="1"/>
</dbReference>
<evidence type="ECO:0000313" key="2">
    <source>
        <dbReference type="Proteomes" id="UP000233458"/>
    </source>
</evidence>
<accession>A0ABN5FHH7</accession>
<reference evidence="1 2" key="1">
    <citation type="submission" date="2017-10" db="EMBL/GenBank/DDBJ databases">
        <title>Biodiversity and function of Thalassospira species in the particle-attached aromatic-hydrocarbon-degrading consortia from the surface seawater of the China South Sea.</title>
        <authorList>
            <person name="Dong C."/>
            <person name="Liu R."/>
            <person name="Shao Z."/>
        </authorList>
    </citation>
    <scope>NUCLEOTIDE SEQUENCE [LARGE SCALE GENOMIC DNA]</scope>
    <source>
        <strain evidence="1 2">CSC3H3</strain>
    </source>
</reference>
<keyword evidence="2" id="KW-1185">Reference proteome</keyword>
<protein>
    <recommendedName>
        <fullName evidence="3">Nucleotidyltransferase</fullName>
    </recommendedName>
</protein>
<gene>
    <name evidence="1" type="ORF">CSC3H3_16705</name>
</gene>
<dbReference type="EMBL" id="CP024199">
    <property type="protein sequence ID" value="AUG54177.1"/>
    <property type="molecule type" value="Genomic_DNA"/>
</dbReference>
<organism evidence="1 2">
    <name type="scientific">Thalassospira marina</name>
    <dbReference type="NCBI Taxonomy" id="2048283"/>
    <lineage>
        <taxon>Bacteria</taxon>
        <taxon>Pseudomonadati</taxon>
        <taxon>Pseudomonadota</taxon>
        <taxon>Alphaproteobacteria</taxon>
        <taxon>Rhodospirillales</taxon>
        <taxon>Thalassospiraceae</taxon>
        <taxon>Thalassospira</taxon>
    </lineage>
</organism>
<proteinExistence type="predicted"/>